<reference evidence="1 2" key="1">
    <citation type="journal article" date="2014" name="Nat. Genet.">
        <title>Genome and transcriptome of the porcine whipworm Trichuris suis.</title>
        <authorList>
            <person name="Jex A.R."/>
            <person name="Nejsum P."/>
            <person name="Schwarz E.M."/>
            <person name="Hu L."/>
            <person name="Young N.D."/>
            <person name="Hall R.S."/>
            <person name="Korhonen P.K."/>
            <person name="Liao S."/>
            <person name="Thamsborg S."/>
            <person name="Xia J."/>
            <person name="Xu P."/>
            <person name="Wang S."/>
            <person name="Scheerlinck J.P."/>
            <person name="Hofmann A."/>
            <person name="Sternberg P.W."/>
            <person name="Wang J."/>
            <person name="Gasser R.B."/>
        </authorList>
    </citation>
    <scope>NUCLEOTIDE SEQUENCE [LARGE SCALE GENOMIC DNA]</scope>
    <source>
        <strain evidence="1">DCEP-RM93M</strain>
    </source>
</reference>
<gene>
    <name evidence="1" type="ORF">M513_07345</name>
</gene>
<dbReference type="Proteomes" id="UP000030764">
    <property type="component" value="Unassembled WGS sequence"/>
</dbReference>
<proteinExistence type="predicted"/>
<sequence>LKNDYGKSRPVDDRQRCRLRIGCTCKSIDKKRRRILCTLRMRETDRRTHRERERVRSRRRRVCSRLCVRDCVRMRNTLSGCDDDGIVRKCGNSGKSVRRLENELQSILHNRCKQAERPTQQKLRQRWCRRPRKVPPPPPAKRRFDPINYCQIGRLPIVLGSVSAAYDQLQLKPNLV</sequence>
<evidence type="ECO:0000313" key="2">
    <source>
        <dbReference type="Proteomes" id="UP000030764"/>
    </source>
</evidence>
<dbReference type="EMBL" id="KL363235">
    <property type="protein sequence ID" value="KFD51818.1"/>
    <property type="molecule type" value="Genomic_DNA"/>
</dbReference>
<accession>A0A085M3M2</accession>
<name>A0A085M3M2_9BILA</name>
<keyword evidence="2" id="KW-1185">Reference proteome</keyword>
<organism evidence="1 2">
    <name type="scientific">Trichuris suis</name>
    <name type="common">pig whipworm</name>
    <dbReference type="NCBI Taxonomy" id="68888"/>
    <lineage>
        <taxon>Eukaryota</taxon>
        <taxon>Metazoa</taxon>
        <taxon>Ecdysozoa</taxon>
        <taxon>Nematoda</taxon>
        <taxon>Enoplea</taxon>
        <taxon>Dorylaimia</taxon>
        <taxon>Trichinellida</taxon>
        <taxon>Trichuridae</taxon>
        <taxon>Trichuris</taxon>
    </lineage>
</organism>
<protein>
    <submittedName>
        <fullName evidence="1">Uncharacterized protein</fullName>
    </submittedName>
</protein>
<feature type="non-terminal residue" evidence="1">
    <location>
        <position position="1"/>
    </location>
</feature>
<evidence type="ECO:0000313" key="1">
    <source>
        <dbReference type="EMBL" id="KFD51818.1"/>
    </source>
</evidence>
<dbReference type="AlphaFoldDB" id="A0A085M3M2"/>